<dbReference type="InterPro" id="IPR046342">
    <property type="entry name" value="CBS_dom_sf"/>
</dbReference>
<dbReference type="Gene3D" id="3.10.580.10">
    <property type="entry name" value="CBS-domain"/>
    <property type="match status" value="1"/>
</dbReference>
<gene>
    <name evidence="5" type="ORF">GCM10008066_07930</name>
</gene>
<keyword evidence="3" id="KW-0472">Membrane</keyword>
<dbReference type="AlphaFoldDB" id="A0A8J3ANQ7"/>
<dbReference type="SUPFAM" id="SSF54631">
    <property type="entry name" value="CBS-domain pair"/>
    <property type="match status" value="1"/>
</dbReference>
<feature type="transmembrane region" description="Helical" evidence="3">
    <location>
        <begin position="155"/>
        <end position="177"/>
    </location>
</feature>
<feature type="transmembrane region" description="Helical" evidence="3">
    <location>
        <begin position="87"/>
        <end position="105"/>
    </location>
</feature>
<evidence type="ECO:0000313" key="6">
    <source>
        <dbReference type="Proteomes" id="UP000642180"/>
    </source>
</evidence>
<evidence type="ECO:0000256" key="1">
    <source>
        <dbReference type="PROSITE-ProRule" id="PRU00703"/>
    </source>
</evidence>
<feature type="domain" description="CBS" evidence="4">
    <location>
        <begin position="259"/>
        <end position="316"/>
    </location>
</feature>
<comment type="caution">
    <text evidence="5">The sequence shown here is derived from an EMBL/GenBank/DDBJ whole genome shotgun (WGS) entry which is preliminary data.</text>
</comment>
<reference evidence="6" key="1">
    <citation type="journal article" date="2019" name="Int. J. Syst. Evol. Microbiol.">
        <title>The Global Catalogue of Microorganisms (GCM) 10K type strain sequencing project: providing services to taxonomists for standard genome sequencing and annotation.</title>
        <authorList>
            <consortium name="The Broad Institute Genomics Platform"/>
            <consortium name="The Broad Institute Genome Sequencing Center for Infectious Disease"/>
            <person name="Wu L."/>
            <person name="Ma J."/>
        </authorList>
    </citation>
    <scope>NUCLEOTIDE SEQUENCE [LARGE SCALE GENOMIC DNA]</scope>
    <source>
        <strain evidence="6">CCM 2767</strain>
    </source>
</reference>
<dbReference type="CDD" id="cd04600">
    <property type="entry name" value="CBS_pair_HPP_assoc"/>
    <property type="match status" value="1"/>
</dbReference>
<evidence type="ECO:0000259" key="4">
    <source>
        <dbReference type="PROSITE" id="PS51371"/>
    </source>
</evidence>
<sequence>MQALILFKKNMHPSVLNWLRSFLPTQGYVDRFERMRGSAGALFGLVLTGSVTYLILGDGVGTAWLIAPMGASSVLLFAVPSSPLAQPWSIIGGNLLAAIIGITCAKLLDAPVLAAGVAAGLSIGAMFWFRCIHPPSGAVALTAVLGGPVIHDMGYTFVLAPVLLNSVLMVLSALFYNNATRRPYPHRPQPAADQPRKHETTDAAPTERAGITAQDLDEVLKRYNQVLDISRGDLEAIMLQTEMQAYRRQVGETTCATIMSKDVVTAEFGTPLAEAWQLLQRHDLTALPVIDRGRHVIGIITKADYLAHAEAQTHEGLGQRIAHLIRPSQLSHTEKQEVVGQIMTREVITAQATQSIVDLVPLMSNQELHQVPVVDAKGQLVGILSQSDLIAALYETTMAERHLSN</sequence>
<proteinExistence type="predicted"/>
<dbReference type="PANTHER" id="PTHR33741">
    <property type="entry name" value="TRANSMEMBRANE PROTEIN DDB_G0269096-RELATED"/>
    <property type="match status" value="1"/>
</dbReference>
<protein>
    <submittedName>
        <fullName evidence="5">Membrane protein</fullName>
    </submittedName>
</protein>
<feature type="transmembrane region" description="Helical" evidence="3">
    <location>
        <begin position="41"/>
        <end position="67"/>
    </location>
</feature>
<dbReference type="PROSITE" id="PS51371">
    <property type="entry name" value="CBS"/>
    <property type="match status" value="2"/>
</dbReference>
<dbReference type="InterPro" id="IPR058581">
    <property type="entry name" value="TM_HPP"/>
</dbReference>
<dbReference type="Pfam" id="PF00571">
    <property type="entry name" value="CBS"/>
    <property type="match status" value="2"/>
</dbReference>
<evidence type="ECO:0000313" key="5">
    <source>
        <dbReference type="EMBL" id="GGI17228.1"/>
    </source>
</evidence>
<dbReference type="InterPro" id="IPR007065">
    <property type="entry name" value="HPP"/>
</dbReference>
<name>A0A8J3ANQ7_9BURK</name>
<feature type="region of interest" description="Disordered" evidence="2">
    <location>
        <begin position="185"/>
        <end position="208"/>
    </location>
</feature>
<organism evidence="5 6">
    <name type="scientific">Oxalicibacterium faecigallinarum</name>
    <dbReference type="NCBI Taxonomy" id="573741"/>
    <lineage>
        <taxon>Bacteria</taxon>
        <taxon>Pseudomonadati</taxon>
        <taxon>Pseudomonadota</taxon>
        <taxon>Betaproteobacteria</taxon>
        <taxon>Burkholderiales</taxon>
        <taxon>Oxalobacteraceae</taxon>
        <taxon>Oxalicibacterium</taxon>
    </lineage>
</organism>
<accession>A0A8J3ANQ7</accession>
<dbReference type="Proteomes" id="UP000642180">
    <property type="component" value="Unassembled WGS sequence"/>
</dbReference>
<dbReference type="PANTHER" id="PTHR33741:SF5">
    <property type="entry name" value="TRANSMEMBRANE PROTEIN DDB_G0269096-RELATED"/>
    <property type="match status" value="1"/>
</dbReference>
<dbReference type="SMART" id="SM00116">
    <property type="entry name" value="CBS"/>
    <property type="match status" value="2"/>
</dbReference>
<keyword evidence="3" id="KW-0812">Transmembrane</keyword>
<dbReference type="InterPro" id="IPR000644">
    <property type="entry name" value="CBS_dom"/>
</dbReference>
<dbReference type="EMBL" id="BMDI01000001">
    <property type="protein sequence ID" value="GGI17228.1"/>
    <property type="molecule type" value="Genomic_DNA"/>
</dbReference>
<evidence type="ECO:0000256" key="2">
    <source>
        <dbReference type="SAM" id="MobiDB-lite"/>
    </source>
</evidence>
<evidence type="ECO:0000256" key="3">
    <source>
        <dbReference type="SAM" id="Phobius"/>
    </source>
</evidence>
<feature type="domain" description="CBS" evidence="4">
    <location>
        <begin position="343"/>
        <end position="400"/>
    </location>
</feature>
<keyword evidence="3" id="KW-1133">Transmembrane helix</keyword>
<feature type="transmembrane region" description="Helical" evidence="3">
    <location>
        <begin position="112"/>
        <end position="129"/>
    </location>
</feature>
<dbReference type="Pfam" id="PF04982">
    <property type="entry name" value="TM_HPP"/>
    <property type="match status" value="1"/>
</dbReference>
<keyword evidence="6" id="KW-1185">Reference proteome</keyword>
<keyword evidence="1" id="KW-0129">CBS domain</keyword>